<evidence type="ECO:0000256" key="5">
    <source>
        <dbReference type="RuleBase" id="RU362125"/>
    </source>
</evidence>
<reference evidence="9" key="1">
    <citation type="submission" date="2019-09" db="EMBL/GenBank/DDBJ databases">
        <authorList>
            <person name="Li J."/>
        </authorList>
    </citation>
    <scope>NUCLEOTIDE SEQUENCE [LARGE SCALE GENOMIC DNA]</scope>
    <source>
        <strain evidence="9">NRBC 14897</strain>
    </source>
</reference>
<evidence type="ECO:0000259" key="7">
    <source>
        <dbReference type="Pfam" id="PF02770"/>
    </source>
</evidence>
<dbReference type="Pfam" id="PF02770">
    <property type="entry name" value="Acyl-CoA_dh_M"/>
    <property type="match status" value="1"/>
</dbReference>
<dbReference type="OrthoDB" id="142556at2"/>
<dbReference type="Proteomes" id="UP001515100">
    <property type="component" value="Unassembled WGS sequence"/>
</dbReference>
<evidence type="ECO:0000259" key="8">
    <source>
        <dbReference type="Pfam" id="PF02771"/>
    </source>
</evidence>
<dbReference type="Gene3D" id="1.10.540.10">
    <property type="entry name" value="Acyl-CoA dehydrogenase/oxidase, N-terminal domain"/>
    <property type="match status" value="1"/>
</dbReference>
<dbReference type="InterPro" id="IPR009075">
    <property type="entry name" value="AcylCo_DH/oxidase_C"/>
</dbReference>
<name>A0A641AQY5_9ACTN</name>
<keyword evidence="3 5" id="KW-0285">Flavoprotein</keyword>
<dbReference type="Gene3D" id="2.40.110.10">
    <property type="entry name" value="Butyryl-CoA Dehydrogenase, subunit A, domain 2"/>
    <property type="match status" value="1"/>
</dbReference>
<dbReference type="InterPro" id="IPR006089">
    <property type="entry name" value="Acyl-CoA_DH_CS"/>
</dbReference>
<dbReference type="RefSeq" id="WP_129179907.1">
    <property type="nucleotide sequence ID" value="NZ_JAGIOG010000001.1"/>
</dbReference>
<dbReference type="Pfam" id="PF02771">
    <property type="entry name" value="Acyl-CoA_dh_N"/>
    <property type="match status" value="1"/>
</dbReference>
<evidence type="ECO:0000313" key="9">
    <source>
        <dbReference type="EMBL" id="KAA1379927.1"/>
    </source>
</evidence>
<evidence type="ECO:0000313" key="10">
    <source>
        <dbReference type="Proteomes" id="UP001515100"/>
    </source>
</evidence>
<accession>A0A641AQY5</accession>
<gene>
    <name evidence="9" type="ORF">ESP62_001560</name>
</gene>
<dbReference type="PANTHER" id="PTHR43884:SF12">
    <property type="entry name" value="ISOVALERYL-COA DEHYDROGENASE, MITOCHONDRIAL-RELATED"/>
    <property type="match status" value="1"/>
</dbReference>
<feature type="domain" description="Acyl-CoA oxidase/dehydrogenase middle" evidence="7">
    <location>
        <begin position="124"/>
        <end position="218"/>
    </location>
</feature>
<organism evidence="9 10">
    <name type="scientific">Aeromicrobium fastidiosum</name>
    <dbReference type="NCBI Taxonomy" id="52699"/>
    <lineage>
        <taxon>Bacteria</taxon>
        <taxon>Bacillati</taxon>
        <taxon>Actinomycetota</taxon>
        <taxon>Actinomycetes</taxon>
        <taxon>Propionibacteriales</taxon>
        <taxon>Nocardioidaceae</taxon>
        <taxon>Aeromicrobium</taxon>
    </lineage>
</organism>
<feature type="domain" description="Acyl-CoA dehydrogenase/oxidase C-terminal" evidence="6">
    <location>
        <begin position="233"/>
        <end position="378"/>
    </location>
</feature>
<keyword evidence="10" id="KW-1185">Reference proteome</keyword>
<dbReference type="GO" id="GO:0050660">
    <property type="term" value="F:flavin adenine dinucleotide binding"/>
    <property type="evidence" value="ECO:0007669"/>
    <property type="project" value="InterPro"/>
</dbReference>
<evidence type="ECO:0000259" key="6">
    <source>
        <dbReference type="Pfam" id="PF00441"/>
    </source>
</evidence>
<dbReference type="InterPro" id="IPR046373">
    <property type="entry name" value="Acyl-CoA_Oxase/DH_mid-dom_sf"/>
</dbReference>
<keyword evidence="5" id="KW-0560">Oxidoreductase</keyword>
<dbReference type="SUPFAM" id="SSF56645">
    <property type="entry name" value="Acyl-CoA dehydrogenase NM domain-like"/>
    <property type="match status" value="1"/>
</dbReference>
<dbReference type="Pfam" id="PF00441">
    <property type="entry name" value="Acyl-CoA_dh_1"/>
    <property type="match status" value="1"/>
</dbReference>
<dbReference type="GO" id="GO:0003995">
    <property type="term" value="F:acyl-CoA dehydrogenase activity"/>
    <property type="evidence" value="ECO:0007669"/>
    <property type="project" value="InterPro"/>
</dbReference>
<dbReference type="EMBL" id="SDPP02000001">
    <property type="protein sequence ID" value="KAA1379927.1"/>
    <property type="molecule type" value="Genomic_DNA"/>
</dbReference>
<dbReference type="Gene3D" id="1.20.140.10">
    <property type="entry name" value="Butyryl-CoA Dehydrogenase, subunit A, domain 3"/>
    <property type="match status" value="1"/>
</dbReference>
<comment type="caution">
    <text evidence="9">The sequence shown here is derived from an EMBL/GenBank/DDBJ whole genome shotgun (WGS) entry which is preliminary data.</text>
</comment>
<comment type="cofactor">
    <cofactor evidence="1 5">
        <name>FAD</name>
        <dbReference type="ChEBI" id="CHEBI:57692"/>
    </cofactor>
</comment>
<dbReference type="InterPro" id="IPR009100">
    <property type="entry name" value="AcylCoA_DH/oxidase_NM_dom_sf"/>
</dbReference>
<dbReference type="InterPro" id="IPR006091">
    <property type="entry name" value="Acyl-CoA_Oxase/DH_mid-dom"/>
</dbReference>
<dbReference type="InterPro" id="IPR036250">
    <property type="entry name" value="AcylCo_DH-like_C"/>
</dbReference>
<proteinExistence type="inferred from homology"/>
<sequence length="387" mass="41547">MDLDLTPEQVKLQATAEEVGRSFRDDARDWDESDEAPYRHIFDRVAEAGLLAVAIPREHGGLGGGALEYLITVEALFRMSQSWLPAEPVFATSGPGPSMLLIGKQEARDRYLPDIVSGRRACNIALTEPGAGSALTDLVTTAERDGDEFVLNGTKSFVTGSNVNDLNATFVRFDGVPGAKGIGAVMVDAKLPGVTVERGPRFLGDRGIAHGNLILEDVRVGVDDLICAPGEFGRLMTAFNLERLHNCGFWLGFSEAAYDEASSYVLQREQFGKPLVAFQVVHHALADMWVQIEALRLLAYRAAATAVEGRFPRLAEVTQAKLFGATVGPQITLKALELHGGLGVTTDFAIQRIHRDAVTNVVAGGAPAVLRTGVASGLFPGVRFGQH</sequence>
<dbReference type="InterPro" id="IPR037069">
    <property type="entry name" value="AcylCoA_DH/ox_N_sf"/>
</dbReference>
<comment type="similarity">
    <text evidence="2 5">Belongs to the acyl-CoA dehydrogenase family.</text>
</comment>
<protein>
    <submittedName>
        <fullName evidence="9">Acyl-CoA dehydrogenase</fullName>
    </submittedName>
</protein>
<dbReference type="PANTHER" id="PTHR43884">
    <property type="entry name" value="ACYL-COA DEHYDROGENASE"/>
    <property type="match status" value="1"/>
</dbReference>
<evidence type="ECO:0000256" key="1">
    <source>
        <dbReference type="ARBA" id="ARBA00001974"/>
    </source>
</evidence>
<evidence type="ECO:0000256" key="4">
    <source>
        <dbReference type="ARBA" id="ARBA00022827"/>
    </source>
</evidence>
<dbReference type="CDD" id="cd00567">
    <property type="entry name" value="ACAD"/>
    <property type="match status" value="1"/>
</dbReference>
<dbReference type="SUPFAM" id="SSF47203">
    <property type="entry name" value="Acyl-CoA dehydrogenase C-terminal domain-like"/>
    <property type="match status" value="1"/>
</dbReference>
<dbReference type="AlphaFoldDB" id="A0A641AQY5"/>
<keyword evidence="4 5" id="KW-0274">FAD</keyword>
<evidence type="ECO:0000256" key="2">
    <source>
        <dbReference type="ARBA" id="ARBA00009347"/>
    </source>
</evidence>
<dbReference type="InterPro" id="IPR013786">
    <property type="entry name" value="AcylCoA_DH/ox_N"/>
</dbReference>
<evidence type="ECO:0000256" key="3">
    <source>
        <dbReference type="ARBA" id="ARBA00022630"/>
    </source>
</evidence>
<dbReference type="PROSITE" id="PS00073">
    <property type="entry name" value="ACYL_COA_DH_2"/>
    <property type="match status" value="1"/>
</dbReference>
<feature type="domain" description="Acyl-CoA dehydrogenase/oxidase N-terminal" evidence="8">
    <location>
        <begin position="6"/>
        <end position="118"/>
    </location>
</feature>